<feature type="domain" description="Thioredoxin" evidence="3">
    <location>
        <begin position="69"/>
        <end position="225"/>
    </location>
</feature>
<dbReference type="PANTHER" id="PTHR43640:SF1">
    <property type="entry name" value="THIOREDOXIN-DEPENDENT PEROXIREDOXIN"/>
    <property type="match status" value="1"/>
</dbReference>
<gene>
    <name evidence="4" type="ORF">K227x_48430</name>
</gene>
<evidence type="ECO:0000313" key="5">
    <source>
        <dbReference type="Proteomes" id="UP000318538"/>
    </source>
</evidence>
<feature type="compositionally biased region" description="Basic and acidic residues" evidence="2">
    <location>
        <begin position="647"/>
        <end position="657"/>
    </location>
</feature>
<dbReference type="Gene3D" id="2.60.120.230">
    <property type="match status" value="1"/>
</dbReference>
<dbReference type="RefSeq" id="WP_145173056.1">
    <property type="nucleotide sequence ID" value="NZ_CP036525.1"/>
</dbReference>
<dbReference type="SUPFAM" id="SSF49742">
    <property type="entry name" value="PHM/PNGase F"/>
    <property type="match status" value="2"/>
</dbReference>
<dbReference type="Gene3D" id="1.10.238.10">
    <property type="entry name" value="EF-hand"/>
    <property type="match status" value="1"/>
</dbReference>
<evidence type="ECO:0000259" key="3">
    <source>
        <dbReference type="PROSITE" id="PS51352"/>
    </source>
</evidence>
<dbReference type="Gene3D" id="3.40.30.10">
    <property type="entry name" value="Glutaredoxin"/>
    <property type="match status" value="1"/>
</dbReference>
<dbReference type="InterPro" id="IPR011992">
    <property type="entry name" value="EF-hand-dom_pair"/>
</dbReference>
<feature type="region of interest" description="Disordered" evidence="2">
    <location>
        <begin position="628"/>
        <end position="657"/>
    </location>
</feature>
<name>A0A517NHA8_9BACT</name>
<accession>A0A517NHA8</accession>
<dbReference type="OrthoDB" id="9788721at2"/>
<evidence type="ECO:0000256" key="1">
    <source>
        <dbReference type="ARBA" id="ARBA00023157"/>
    </source>
</evidence>
<dbReference type="InterPro" id="IPR047262">
    <property type="entry name" value="PRX-like1"/>
</dbReference>
<dbReference type="AlphaFoldDB" id="A0A517NHA8"/>
<dbReference type="GO" id="GO:0016715">
    <property type="term" value="F:oxidoreductase activity, acting on paired donors, with incorporation or reduction of molecular oxygen, reduced ascorbate as one donor, and incorporation of one atom of oxygen"/>
    <property type="evidence" value="ECO:0007669"/>
    <property type="project" value="InterPro"/>
</dbReference>
<dbReference type="PROSITE" id="PS51352">
    <property type="entry name" value="THIOREDOXIN_2"/>
    <property type="match status" value="1"/>
</dbReference>
<keyword evidence="5" id="KW-1185">Reference proteome</keyword>
<dbReference type="SUPFAM" id="SSF52833">
    <property type="entry name" value="Thioredoxin-like"/>
    <property type="match status" value="1"/>
</dbReference>
<dbReference type="InterPro" id="IPR014784">
    <property type="entry name" value="Cu2_ascorb_mOase-like_C"/>
</dbReference>
<keyword evidence="1" id="KW-1015">Disulfide bond</keyword>
<reference evidence="4 5" key="1">
    <citation type="submission" date="2019-02" db="EMBL/GenBank/DDBJ databases">
        <title>Deep-cultivation of Planctomycetes and their phenomic and genomic characterization uncovers novel biology.</title>
        <authorList>
            <person name="Wiegand S."/>
            <person name="Jogler M."/>
            <person name="Boedeker C."/>
            <person name="Pinto D."/>
            <person name="Vollmers J."/>
            <person name="Rivas-Marin E."/>
            <person name="Kohn T."/>
            <person name="Peeters S.H."/>
            <person name="Heuer A."/>
            <person name="Rast P."/>
            <person name="Oberbeckmann S."/>
            <person name="Bunk B."/>
            <person name="Jeske O."/>
            <person name="Meyerdierks A."/>
            <person name="Storesund J.E."/>
            <person name="Kallscheuer N."/>
            <person name="Luecker S."/>
            <person name="Lage O.M."/>
            <person name="Pohl T."/>
            <person name="Merkel B.J."/>
            <person name="Hornburger P."/>
            <person name="Mueller R.-W."/>
            <person name="Bruemmer F."/>
            <person name="Labrenz M."/>
            <person name="Spormann A.M."/>
            <person name="Op den Camp H."/>
            <person name="Overmann J."/>
            <person name="Amann R."/>
            <person name="Jetten M.S.M."/>
            <person name="Mascher T."/>
            <person name="Medema M.H."/>
            <person name="Devos D.P."/>
            <person name="Kaster A.-K."/>
            <person name="Ovreas L."/>
            <person name="Rohde M."/>
            <person name="Galperin M.Y."/>
            <person name="Jogler C."/>
        </authorList>
    </citation>
    <scope>NUCLEOTIDE SEQUENCE [LARGE SCALE GENOMIC DNA]</scope>
    <source>
        <strain evidence="4 5">K22_7</strain>
    </source>
</reference>
<dbReference type="InterPro" id="IPR000866">
    <property type="entry name" value="AhpC/TSA"/>
</dbReference>
<dbReference type="InterPro" id="IPR013766">
    <property type="entry name" value="Thioredoxin_domain"/>
</dbReference>
<dbReference type="Pfam" id="PF00578">
    <property type="entry name" value="AhpC-TSA"/>
    <property type="match status" value="1"/>
</dbReference>
<proteinExistence type="predicted"/>
<dbReference type="SUPFAM" id="SSF47473">
    <property type="entry name" value="EF-hand"/>
    <property type="match status" value="1"/>
</dbReference>
<dbReference type="EMBL" id="CP036525">
    <property type="protein sequence ID" value="QDT06433.1"/>
    <property type="molecule type" value="Genomic_DNA"/>
</dbReference>
<dbReference type="InterPro" id="IPR036249">
    <property type="entry name" value="Thioredoxin-like_sf"/>
</dbReference>
<dbReference type="Proteomes" id="UP000318538">
    <property type="component" value="Chromosome"/>
</dbReference>
<organism evidence="4 5">
    <name type="scientific">Rubripirellula lacrimiformis</name>
    <dbReference type="NCBI Taxonomy" id="1930273"/>
    <lineage>
        <taxon>Bacteria</taxon>
        <taxon>Pseudomonadati</taxon>
        <taxon>Planctomycetota</taxon>
        <taxon>Planctomycetia</taxon>
        <taxon>Pirellulales</taxon>
        <taxon>Pirellulaceae</taxon>
        <taxon>Rubripirellula</taxon>
    </lineage>
</organism>
<protein>
    <recommendedName>
        <fullName evidence="3">Thioredoxin domain-containing protein</fullName>
    </recommendedName>
</protein>
<evidence type="ECO:0000256" key="2">
    <source>
        <dbReference type="SAM" id="MobiDB-lite"/>
    </source>
</evidence>
<dbReference type="PANTHER" id="PTHR43640">
    <property type="entry name" value="OS07G0260300 PROTEIN"/>
    <property type="match status" value="1"/>
</dbReference>
<dbReference type="KEGG" id="rlc:K227x_48430"/>
<evidence type="ECO:0000313" key="4">
    <source>
        <dbReference type="EMBL" id="QDT06433.1"/>
    </source>
</evidence>
<dbReference type="InterPro" id="IPR008977">
    <property type="entry name" value="PHM/PNGase_F_dom_sf"/>
</dbReference>
<dbReference type="GO" id="GO:0016209">
    <property type="term" value="F:antioxidant activity"/>
    <property type="evidence" value="ECO:0007669"/>
    <property type="project" value="InterPro"/>
</dbReference>
<feature type="compositionally biased region" description="Low complexity" evidence="2">
    <location>
        <begin position="631"/>
        <end position="641"/>
    </location>
</feature>
<sequence>MKRILHTDPGPASRAGATSTAQRWLGIAAGLVLVLGASLVIAADSSPVTSLASPNAAGINAAGINAAEIDDLGQVADFSLPSAGSDRTLKQVSMGASDRADFTVLCFLGTECPLAKVYGPRLQSLADQLATSGVAFIGVNSNIQDSVDEIRQYAADHGVSFPIAKDHDRLVALDVMATRTPEVVVVDRIGRVQYRGRIDDQYQPGIARSEATVHDLRDAIQALVDGHDVATPRTTAVGCLISLPKPTGRQEQVDAPVTYCDQISRVLNQHCVECHREGEIGPFALDDYDEVLGWGDMSIEVIDQGRMPPWHAADGHAELANARLMPESDKQLLRQWVDAGMPYGDVADLPEPTSYVVGWQLPREPDLVLAMSKVPFEIPASDTVEYQYYVVDTGFETDRWVQAAEVIPGNRSAVHHSIAFVRPPDGADLSQIGLLSAYVPGQRRSPLPVGYAQRIPAGSRIVFQMHYTPTGKPESDITKIGLVFADADSVTHEVISMGGIEQEFEIPPHASDYVVEGRIHGFPRSGELLSIMPHMHLRGKSYQFRSESDDATETLLDVPHYDFNWQHNYELSKPLPLADVSRLSFAATFDNSKANPFNPDPQEYVTWGDQTWQEMAVTFISVAIPLKHTSDSAPTPSDPSTKQAAQQRKESQQRKDEAFAKADKFVESYFQRFDHNSDGFIVEEELPHSVRIFSFGQFDHDRDRRISRDEIRTEAAQRFD</sequence>